<name>A0A8T8HXF7_9PSEU</name>
<dbReference type="Pfam" id="PF04314">
    <property type="entry name" value="PCuAC"/>
    <property type="match status" value="1"/>
</dbReference>
<dbReference type="RefSeq" id="WP_204845235.1">
    <property type="nucleotide sequence ID" value="NZ_JAFBCL010000001.1"/>
</dbReference>
<evidence type="ECO:0000313" key="3">
    <source>
        <dbReference type="Proteomes" id="UP000671828"/>
    </source>
</evidence>
<dbReference type="Gene3D" id="2.60.40.1890">
    <property type="entry name" value="PCu(A)C copper chaperone"/>
    <property type="match status" value="1"/>
</dbReference>
<gene>
    <name evidence="2" type="ORF">J7S33_28485</name>
    <name evidence="1" type="ORF">JOE68_005478</name>
</gene>
<proteinExistence type="predicted"/>
<evidence type="ECO:0000313" key="2">
    <source>
        <dbReference type="EMBL" id="QTR02900.1"/>
    </source>
</evidence>
<reference evidence="2" key="2">
    <citation type="submission" date="2021-04" db="EMBL/GenBank/DDBJ databases">
        <title>Saccharothrix algeriensis WGS.</title>
        <authorList>
            <person name="Stuskova K."/>
            <person name="Hakalova E."/>
            <person name="Tebbal A.B."/>
            <person name="Eichmeier A."/>
        </authorList>
    </citation>
    <scope>NUCLEOTIDE SEQUENCE</scope>
    <source>
        <strain evidence="2">NRRL B-24137</strain>
    </source>
</reference>
<dbReference type="InterPro" id="IPR007410">
    <property type="entry name" value="LpqE-like"/>
</dbReference>
<keyword evidence="4" id="KW-1185">Reference proteome</keyword>
<dbReference type="Proteomes" id="UP001195724">
    <property type="component" value="Unassembled WGS sequence"/>
</dbReference>
<accession>A0A8T8HXF7</accession>
<sequence>MNRIGTLGITTAAVAAVLASCGEPQRVLESGTMGTNAEVGDVVLRNVFVQAPGDSSYRPGEDAVVRLAMFSDSDRPDALLGVRSRSAGAVELRSDADCDGSSETVPRIPVPAEGAVGEPGGVDLAYHLRVVDFSEEVQAGTTVPLTFDFENAGEVTVEAMVEAVDDGDVPPPTRCATATGS</sequence>
<reference evidence="1 4" key="1">
    <citation type="submission" date="2021-01" db="EMBL/GenBank/DDBJ databases">
        <title>Sequencing the genomes of 1000 actinobacteria strains.</title>
        <authorList>
            <person name="Klenk H.-P."/>
        </authorList>
    </citation>
    <scope>NUCLEOTIDE SEQUENCE [LARGE SCALE GENOMIC DNA]</scope>
    <source>
        <strain evidence="1 4">DSM 44581</strain>
    </source>
</reference>
<organism evidence="2 3">
    <name type="scientific">Saccharothrix algeriensis</name>
    <dbReference type="NCBI Taxonomy" id="173560"/>
    <lineage>
        <taxon>Bacteria</taxon>
        <taxon>Bacillati</taxon>
        <taxon>Actinomycetota</taxon>
        <taxon>Actinomycetes</taxon>
        <taxon>Pseudonocardiales</taxon>
        <taxon>Pseudonocardiaceae</taxon>
        <taxon>Saccharothrix</taxon>
    </lineage>
</organism>
<dbReference type="Proteomes" id="UP000671828">
    <property type="component" value="Chromosome"/>
</dbReference>
<dbReference type="PROSITE" id="PS51257">
    <property type="entry name" value="PROKAR_LIPOPROTEIN"/>
    <property type="match status" value="1"/>
</dbReference>
<evidence type="ECO:0000313" key="4">
    <source>
        <dbReference type="Proteomes" id="UP001195724"/>
    </source>
</evidence>
<dbReference type="EMBL" id="JAFBCL010000001">
    <property type="protein sequence ID" value="MBM7814613.1"/>
    <property type="molecule type" value="Genomic_DNA"/>
</dbReference>
<evidence type="ECO:0000313" key="1">
    <source>
        <dbReference type="EMBL" id="MBM7814613.1"/>
    </source>
</evidence>
<dbReference type="SUPFAM" id="SSF110087">
    <property type="entry name" value="DR1885-like metal-binding protein"/>
    <property type="match status" value="1"/>
</dbReference>
<dbReference type="EMBL" id="CP072788">
    <property type="protein sequence ID" value="QTR02900.1"/>
    <property type="molecule type" value="Genomic_DNA"/>
</dbReference>
<dbReference type="AlphaFoldDB" id="A0A8T8HXF7"/>
<dbReference type="InterPro" id="IPR036182">
    <property type="entry name" value="PCuAC_sf"/>
</dbReference>
<protein>
    <submittedName>
        <fullName evidence="2">Copper chaperone PCu(A)C</fullName>
    </submittedName>
    <submittedName>
        <fullName evidence="1">Copper(I)-binding protein</fullName>
    </submittedName>
</protein>